<comment type="similarity">
    <text evidence="2 9">Belongs to the G-protein coupled receptor 1 family.</text>
</comment>
<feature type="transmembrane region" description="Helical" evidence="10">
    <location>
        <begin position="302"/>
        <end position="320"/>
    </location>
</feature>
<keyword evidence="5 9" id="KW-0297">G-protein coupled receptor</keyword>
<sequence length="448" mass="50807">MCGVVESKGLYDTIMESTILDKEQLPLLSQENSTYRVLPDNGSEMFDHNMTKMDRKLIWEILQDQSGIYVTAYADIIFITCFAILIIFGAVGNGLVCYVVVRNPHMRTPRNIFIINLAISDLTLCLFTQPLNLYRLLSNGQWLLGGFMCKFVGMCQGTNVFVSTISITAIALDRFQVIVYPTKDSMKKLGAASALCSIWIISFFMSSPLLIFSVYRVEKPVIWVEVYFYRCVEDITLMEEKGAYSVASMIVQYILPIAIVIIAHARICNKLKYRMVNQGNAGTSFQKRKNERQSRRKRKTNVTLSLIAVVFALSWLPLNLFNILTEFQFSQFKQLNINLAYKICHMLVLSSACTNPMIYGWLNDNFRSEFIKVLSCCVCCIKLKSFVQRVCSCCCAPTRGDVPVIVFTKESTDNNGALSHMDRDTQDCSVTGLHSVTDWNSHRSQISL</sequence>
<dbReference type="SMART" id="SM01381">
    <property type="entry name" value="7TM_GPCR_Srsx"/>
    <property type="match status" value="1"/>
</dbReference>
<dbReference type="GO" id="GO:0016020">
    <property type="term" value="C:membrane"/>
    <property type="evidence" value="ECO:0007669"/>
    <property type="project" value="UniProtKB-SubCell"/>
</dbReference>
<evidence type="ECO:0000256" key="4">
    <source>
        <dbReference type="ARBA" id="ARBA00022989"/>
    </source>
</evidence>
<evidence type="ECO:0000256" key="5">
    <source>
        <dbReference type="ARBA" id="ARBA00023040"/>
    </source>
</evidence>
<evidence type="ECO:0000256" key="3">
    <source>
        <dbReference type="ARBA" id="ARBA00022692"/>
    </source>
</evidence>
<dbReference type="SUPFAM" id="SSF81321">
    <property type="entry name" value="Family A G protein-coupled receptor-like"/>
    <property type="match status" value="1"/>
</dbReference>
<feature type="transmembrane region" description="Helical" evidence="10">
    <location>
        <begin position="76"/>
        <end position="101"/>
    </location>
</feature>
<dbReference type="Pfam" id="PF00001">
    <property type="entry name" value="7tm_1"/>
    <property type="match status" value="1"/>
</dbReference>
<dbReference type="SMR" id="A0A210QHU6"/>
<evidence type="ECO:0000256" key="7">
    <source>
        <dbReference type="ARBA" id="ARBA00023170"/>
    </source>
</evidence>
<keyword evidence="7 9" id="KW-0675">Receptor</keyword>
<evidence type="ECO:0000313" key="13">
    <source>
        <dbReference type="Proteomes" id="UP000242188"/>
    </source>
</evidence>
<feature type="transmembrane region" description="Helical" evidence="10">
    <location>
        <begin position="243"/>
        <end position="265"/>
    </location>
</feature>
<comment type="subcellular location">
    <subcellularLocation>
        <location evidence="1">Membrane</location>
        <topology evidence="1">Multi-pass membrane protein</topology>
    </subcellularLocation>
</comment>
<proteinExistence type="inferred from homology"/>
<feature type="transmembrane region" description="Helical" evidence="10">
    <location>
        <begin position="151"/>
        <end position="172"/>
    </location>
</feature>
<dbReference type="PROSITE" id="PS50262">
    <property type="entry name" value="G_PROTEIN_RECEP_F1_2"/>
    <property type="match status" value="1"/>
</dbReference>
<keyword evidence="6 10" id="KW-0472">Membrane</keyword>
<feature type="transmembrane region" description="Helical" evidence="10">
    <location>
        <begin position="192"/>
        <end position="215"/>
    </location>
</feature>
<dbReference type="InterPro" id="IPR000611">
    <property type="entry name" value="NPY_rcpt"/>
</dbReference>
<dbReference type="OrthoDB" id="9046662at2759"/>
<evidence type="ECO:0000259" key="11">
    <source>
        <dbReference type="PROSITE" id="PS50262"/>
    </source>
</evidence>
<dbReference type="Proteomes" id="UP000242188">
    <property type="component" value="Unassembled WGS sequence"/>
</dbReference>
<evidence type="ECO:0000256" key="9">
    <source>
        <dbReference type="RuleBase" id="RU000688"/>
    </source>
</evidence>
<protein>
    <submittedName>
        <fullName evidence="12">Neuropeptide F receptor</fullName>
    </submittedName>
</protein>
<dbReference type="PANTHER" id="PTHR24235:SF12">
    <property type="entry name" value="G-PROTEIN COUPLED RECEPTORS FAMILY 1 PROFILE DOMAIN-CONTAINING PROTEIN"/>
    <property type="match status" value="1"/>
</dbReference>
<accession>A0A210QHU6</accession>
<dbReference type="CDD" id="cd15203">
    <property type="entry name" value="7tmA_NPYR-like"/>
    <property type="match status" value="1"/>
</dbReference>
<dbReference type="InterPro" id="IPR000276">
    <property type="entry name" value="GPCR_Rhodpsn"/>
</dbReference>
<feature type="domain" description="G-protein coupled receptors family 1 profile" evidence="11">
    <location>
        <begin position="92"/>
        <end position="359"/>
    </location>
</feature>
<evidence type="ECO:0000313" key="12">
    <source>
        <dbReference type="EMBL" id="OWF48279.1"/>
    </source>
</evidence>
<dbReference type="PRINTS" id="PR01012">
    <property type="entry name" value="NRPEPTIDEYR"/>
</dbReference>
<keyword evidence="3 9" id="KW-0812">Transmembrane</keyword>
<evidence type="ECO:0000256" key="1">
    <source>
        <dbReference type="ARBA" id="ARBA00004141"/>
    </source>
</evidence>
<dbReference type="Gene3D" id="1.20.1070.10">
    <property type="entry name" value="Rhodopsin 7-helix transmembrane proteins"/>
    <property type="match status" value="1"/>
</dbReference>
<dbReference type="AlphaFoldDB" id="A0A210QHU6"/>
<dbReference type="EMBL" id="NEDP02003615">
    <property type="protein sequence ID" value="OWF48279.1"/>
    <property type="molecule type" value="Genomic_DNA"/>
</dbReference>
<comment type="caution">
    <text evidence="12">The sequence shown here is derived from an EMBL/GenBank/DDBJ whole genome shotgun (WGS) entry which is preliminary data.</text>
</comment>
<organism evidence="12 13">
    <name type="scientific">Mizuhopecten yessoensis</name>
    <name type="common">Japanese scallop</name>
    <name type="synonym">Patinopecten yessoensis</name>
    <dbReference type="NCBI Taxonomy" id="6573"/>
    <lineage>
        <taxon>Eukaryota</taxon>
        <taxon>Metazoa</taxon>
        <taxon>Spiralia</taxon>
        <taxon>Lophotrochozoa</taxon>
        <taxon>Mollusca</taxon>
        <taxon>Bivalvia</taxon>
        <taxon>Autobranchia</taxon>
        <taxon>Pteriomorphia</taxon>
        <taxon>Pectinida</taxon>
        <taxon>Pectinoidea</taxon>
        <taxon>Pectinidae</taxon>
        <taxon>Mizuhopecten</taxon>
    </lineage>
</organism>
<keyword evidence="8 9" id="KW-0807">Transducer</keyword>
<keyword evidence="13" id="KW-1185">Reference proteome</keyword>
<dbReference type="PANTHER" id="PTHR24235">
    <property type="entry name" value="NEUROPEPTIDE Y RECEPTOR"/>
    <property type="match status" value="1"/>
</dbReference>
<gene>
    <name evidence="12" type="ORF">KP79_PYT17159</name>
</gene>
<dbReference type="PRINTS" id="PR00237">
    <property type="entry name" value="GPCRRHODOPSN"/>
</dbReference>
<dbReference type="GO" id="GO:0004983">
    <property type="term" value="F:neuropeptide Y receptor activity"/>
    <property type="evidence" value="ECO:0007669"/>
    <property type="project" value="InterPro"/>
</dbReference>
<feature type="transmembrane region" description="Helical" evidence="10">
    <location>
        <begin position="113"/>
        <end position="131"/>
    </location>
</feature>
<dbReference type="PROSITE" id="PS00237">
    <property type="entry name" value="G_PROTEIN_RECEP_F1_1"/>
    <property type="match status" value="1"/>
</dbReference>
<keyword evidence="4 10" id="KW-1133">Transmembrane helix</keyword>
<evidence type="ECO:0000256" key="2">
    <source>
        <dbReference type="ARBA" id="ARBA00010663"/>
    </source>
</evidence>
<dbReference type="InterPro" id="IPR017452">
    <property type="entry name" value="GPCR_Rhodpsn_7TM"/>
</dbReference>
<evidence type="ECO:0000256" key="10">
    <source>
        <dbReference type="SAM" id="Phobius"/>
    </source>
</evidence>
<name>A0A210QHU6_MIZYE</name>
<reference evidence="12 13" key="1">
    <citation type="journal article" date="2017" name="Nat. Ecol. Evol.">
        <title>Scallop genome provides insights into evolution of bilaterian karyotype and development.</title>
        <authorList>
            <person name="Wang S."/>
            <person name="Zhang J."/>
            <person name="Jiao W."/>
            <person name="Li J."/>
            <person name="Xun X."/>
            <person name="Sun Y."/>
            <person name="Guo X."/>
            <person name="Huan P."/>
            <person name="Dong B."/>
            <person name="Zhang L."/>
            <person name="Hu X."/>
            <person name="Sun X."/>
            <person name="Wang J."/>
            <person name="Zhao C."/>
            <person name="Wang Y."/>
            <person name="Wang D."/>
            <person name="Huang X."/>
            <person name="Wang R."/>
            <person name="Lv J."/>
            <person name="Li Y."/>
            <person name="Zhang Z."/>
            <person name="Liu B."/>
            <person name="Lu W."/>
            <person name="Hui Y."/>
            <person name="Liang J."/>
            <person name="Zhou Z."/>
            <person name="Hou R."/>
            <person name="Li X."/>
            <person name="Liu Y."/>
            <person name="Li H."/>
            <person name="Ning X."/>
            <person name="Lin Y."/>
            <person name="Zhao L."/>
            <person name="Xing Q."/>
            <person name="Dou J."/>
            <person name="Li Y."/>
            <person name="Mao J."/>
            <person name="Guo H."/>
            <person name="Dou H."/>
            <person name="Li T."/>
            <person name="Mu C."/>
            <person name="Jiang W."/>
            <person name="Fu Q."/>
            <person name="Fu X."/>
            <person name="Miao Y."/>
            <person name="Liu J."/>
            <person name="Yu Q."/>
            <person name="Li R."/>
            <person name="Liao H."/>
            <person name="Li X."/>
            <person name="Kong Y."/>
            <person name="Jiang Z."/>
            <person name="Chourrout D."/>
            <person name="Li R."/>
            <person name="Bao Z."/>
        </authorList>
    </citation>
    <scope>NUCLEOTIDE SEQUENCE [LARGE SCALE GENOMIC DNA]</scope>
    <source>
        <strain evidence="12 13">PY_sf001</strain>
    </source>
</reference>
<evidence type="ECO:0000256" key="8">
    <source>
        <dbReference type="ARBA" id="ARBA00023224"/>
    </source>
</evidence>
<evidence type="ECO:0000256" key="6">
    <source>
        <dbReference type="ARBA" id="ARBA00023136"/>
    </source>
</evidence>